<protein>
    <submittedName>
        <fullName evidence="1">Uncharacterized protein</fullName>
    </submittedName>
</protein>
<gene>
    <name evidence="1" type="ORF">NP493_2218g00000</name>
</gene>
<accession>A0AAD9JJ12</accession>
<comment type="caution">
    <text evidence="1">The sequence shown here is derived from an EMBL/GenBank/DDBJ whole genome shotgun (WGS) entry which is preliminary data.</text>
</comment>
<reference evidence="1" key="1">
    <citation type="journal article" date="2023" name="Mol. Biol. Evol.">
        <title>Third-Generation Sequencing Reveals the Adaptive Role of the Epigenome in Three Deep-Sea Polychaetes.</title>
        <authorList>
            <person name="Perez M."/>
            <person name="Aroh O."/>
            <person name="Sun Y."/>
            <person name="Lan Y."/>
            <person name="Juniper S.K."/>
            <person name="Young C.R."/>
            <person name="Angers B."/>
            <person name="Qian P.Y."/>
        </authorList>
    </citation>
    <scope>NUCLEOTIDE SEQUENCE</scope>
    <source>
        <strain evidence="1">R07B-5</strain>
    </source>
</reference>
<sequence>MKQGFYVDITHSICEHMNFRRTQTNKIDVHSQRHYVHGYIVKREDDI</sequence>
<dbReference type="Proteomes" id="UP001209878">
    <property type="component" value="Unassembled WGS sequence"/>
</dbReference>
<evidence type="ECO:0000313" key="2">
    <source>
        <dbReference type="Proteomes" id="UP001209878"/>
    </source>
</evidence>
<proteinExistence type="predicted"/>
<evidence type="ECO:0000313" key="1">
    <source>
        <dbReference type="EMBL" id="KAK2154099.1"/>
    </source>
</evidence>
<organism evidence="1 2">
    <name type="scientific">Ridgeia piscesae</name>
    <name type="common">Tubeworm</name>
    <dbReference type="NCBI Taxonomy" id="27915"/>
    <lineage>
        <taxon>Eukaryota</taxon>
        <taxon>Metazoa</taxon>
        <taxon>Spiralia</taxon>
        <taxon>Lophotrochozoa</taxon>
        <taxon>Annelida</taxon>
        <taxon>Polychaeta</taxon>
        <taxon>Sedentaria</taxon>
        <taxon>Canalipalpata</taxon>
        <taxon>Sabellida</taxon>
        <taxon>Siboglinidae</taxon>
        <taxon>Ridgeia</taxon>
    </lineage>
</organism>
<keyword evidence="2" id="KW-1185">Reference proteome</keyword>
<name>A0AAD9JJ12_RIDPI</name>
<dbReference type="EMBL" id="JAODUO010002220">
    <property type="protein sequence ID" value="KAK2154099.1"/>
    <property type="molecule type" value="Genomic_DNA"/>
</dbReference>
<dbReference type="AlphaFoldDB" id="A0AAD9JJ12"/>